<dbReference type="InterPro" id="IPR055471">
    <property type="entry name" value="DUF7043"/>
</dbReference>
<dbReference type="Pfam" id="PF23071">
    <property type="entry name" value="DUF7044"/>
    <property type="match status" value="1"/>
</dbReference>
<evidence type="ECO:0000259" key="4">
    <source>
        <dbReference type="Pfam" id="PF23071"/>
    </source>
</evidence>
<feature type="signal peptide" evidence="1">
    <location>
        <begin position="1"/>
        <end position="24"/>
    </location>
</feature>
<evidence type="ECO:0000256" key="1">
    <source>
        <dbReference type="SAM" id="SignalP"/>
    </source>
</evidence>
<protein>
    <submittedName>
        <fullName evidence="5">Uncharacterized protein</fullName>
    </submittedName>
</protein>
<evidence type="ECO:0000313" key="6">
    <source>
        <dbReference type="Proteomes" id="UP000748531"/>
    </source>
</evidence>
<feature type="domain" description="DUF7042" evidence="2">
    <location>
        <begin position="445"/>
        <end position="588"/>
    </location>
</feature>
<evidence type="ECO:0000259" key="2">
    <source>
        <dbReference type="Pfam" id="PF23069"/>
    </source>
</evidence>
<sequence>MLNLFVGLLIRLLFFSDNCYMIWSSCVVPDIYVKTLFSIENGKETTTQILKTELIQSVHNFRGTCDSIVNQNRRLENNVDDIVILFKNATNDCFFCYDLILRSPNVVQYRRSQCYSPVSGDSGALICNSLKDAELETGFVRAREDYSDFNCKSIIEGIFAFDYRIVGSTGLCSSPFSTIKACQRQGSPLRDNSVFEQTFGYCPNFQDVSIIEDPNIVYGKANIWRCYGRWTDRNNNIWAAIAYDTNQLKFKYRCLTTRIDQQNPYDLYYWGMSTDSDCKVLHTYQTAPIRLELRPTFDTEQQLAELQPGCKLPTNFSGSWFYPSEYQTTVVINSTHIYMRRKRAEYLYDHIYYVCRQQQESRYLMSVVTLGKCETDFICFQFMPRHHNIIRFRLGRPFPLLPRERESMGDSYMQRLYREACHWSSFTLNYLEWTYEYFIQDPPVPINCPIQGKFKFIQRGQEQEKYDTKIPGGMTPRPWVQVLCYNYWQSNIEACLNDPKTLQLDVEKCWRLDFAGQPISEYNVVDNYLTCVGYWMEDTKSFLITYDKQDPVTNNFRCWVYKRIGFRNYLMSRGRGNRCSKMQTAESSLPEEGASLLLELTEDELQFDVCPMSWDDGRNPYANPAVLDVYGKAKRLCDPHGSLLLGIVFTGHFLFSHSLL</sequence>
<dbReference type="InterPro" id="IPR055470">
    <property type="entry name" value="DUF7042"/>
</dbReference>
<dbReference type="Pfam" id="PF23069">
    <property type="entry name" value="DUF7042"/>
    <property type="match status" value="2"/>
</dbReference>
<feature type="domain" description="DUF7044" evidence="4">
    <location>
        <begin position="25"/>
        <end position="117"/>
    </location>
</feature>
<dbReference type="OrthoDB" id="9982946at2759"/>
<dbReference type="EMBL" id="LUCH01004335">
    <property type="protein sequence ID" value="KAF5399117.1"/>
    <property type="molecule type" value="Genomic_DNA"/>
</dbReference>
<keyword evidence="1" id="KW-0732">Signal</keyword>
<evidence type="ECO:0000313" key="5">
    <source>
        <dbReference type="EMBL" id="KAF5399117.1"/>
    </source>
</evidence>
<accession>A0A8J4TD61</accession>
<feature type="domain" description="DUF7043" evidence="3">
    <location>
        <begin position="308"/>
        <end position="398"/>
    </location>
</feature>
<dbReference type="InterPro" id="IPR055472">
    <property type="entry name" value="DUF7044"/>
</dbReference>
<keyword evidence="6" id="KW-1185">Reference proteome</keyword>
<dbReference type="GO" id="GO:0042060">
    <property type="term" value="P:wound healing"/>
    <property type="evidence" value="ECO:0007669"/>
    <property type="project" value="TreeGrafter"/>
</dbReference>
<dbReference type="AlphaFoldDB" id="A0A8J4TD61"/>
<gene>
    <name evidence="5" type="ORF">PHET_07800</name>
</gene>
<feature type="chain" id="PRO_5035300350" evidence="1">
    <location>
        <begin position="25"/>
        <end position="660"/>
    </location>
</feature>
<dbReference type="PANTHER" id="PTHR22255:SF1">
    <property type="entry name" value="LD32918P"/>
    <property type="match status" value="1"/>
</dbReference>
<name>A0A8J4TD61_9TREM</name>
<feature type="domain" description="DUF7042" evidence="2">
    <location>
        <begin position="150"/>
        <end position="294"/>
    </location>
</feature>
<evidence type="ECO:0000259" key="3">
    <source>
        <dbReference type="Pfam" id="PF23070"/>
    </source>
</evidence>
<dbReference type="PANTHER" id="PTHR22255">
    <property type="entry name" value="LP06548P"/>
    <property type="match status" value="1"/>
</dbReference>
<dbReference type="Proteomes" id="UP000748531">
    <property type="component" value="Unassembled WGS sequence"/>
</dbReference>
<comment type="caution">
    <text evidence="5">The sequence shown here is derived from an EMBL/GenBank/DDBJ whole genome shotgun (WGS) entry which is preliminary data.</text>
</comment>
<dbReference type="Pfam" id="PF23070">
    <property type="entry name" value="DUF7043"/>
    <property type="match status" value="1"/>
</dbReference>
<reference evidence="5" key="1">
    <citation type="submission" date="2019-05" db="EMBL/GenBank/DDBJ databases">
        <title>Annotation for the trematode Paragonimus heterotremus.</title>
        <authorList>
            <person name="Choi Y.-J."/>
        </authorList>
    </citation>
    <scope>NUCLEOTIDE SEQUENCE</scope>
    <source>
        <strain evidence="5">LC</strain>
    </source>
</reference>
<proteinExistence type="predicted"/>
<organism evidence="5 6">
    <name type="scientific">Paragonimus heterotremus</name>
    <dbReference type="NCBI Taxonomy" id="100268"/>
    <lineage>
        <taxon>Eukaryota</taxon>
        <taxon>Metazoa</taxon>
        <taxon>Spiralia</taxon>
        <taxon>Lophotrochozoa</taxon>
        <taxon>Platyhelminthes</taxon>
        <taxon>Trematoda</taxon>
        <taxon>Digenea</taxon>
        <taxon>Plagiorchiida</taxon>
        <taxon>Troglotremata</taxon>
        <taxon>Troglotrematidae</taxon>
        <taxon>Paragonimus</taxon>
    </lineage>
</organism>